<feature type="compositionally biased region" description="Basic and acidic residues" evidence="1">
    <location>
        <begin position="155"/>
        <end position="174"/>
    </location>
</feature>
<feature type="domain" description="NADAR" evidence="3">
    <location>
        <begin position="10"/>
        <end position="118"/>
    </location>
</feature>
<dbReference type="Pfam" id="PF08719">
    <property type="entry name" value="NADAR"/>
    <property type="match status" value="1"/>
</dbReference>
<reference evidence="4 5" key="1">
    <citation type="submission" date="2021-11" db="EMBL/GenBank/DDBJ databases">
        <title>Black yeast isolated from Biological Soil Crust.</title>
        <authorList>
            <person name="Kurbessoian T."/>
        </authorList>
    </citation>
    <scope>NUCLEOTIDE SEQUENCE [LARGE SCALE GENOMIC DNA]</scope>
    <source>
        <strain evidence="4 5">CCFEE 5522</strain>
    </source>
</reference>
<keyword evidence="2" id="KW-0732">Signal</keyword>
<evidence type="ECO:0000256" key="2">
    <source>
        <dbReference type="SAM" id="SignalP"/>
    </source>
</evidence>
<dbReference type="Proteomes" id="UP001324427">
    <property type="component" value="Unassembled WGS sequence"/>
</dbReference>
<evidence type="ECO:0000256" key="1">
    <source>
        <dbReference type="SAM" id="MobiDB-lite"/>
    </source>
</evidence>
<dbReference type="CDD" id="cd15457">
    <property type="entry name" value="NADAR"/>
    <property type="match status" value="1"/>
</dbReference>
<sequence>MQFVILVLISPSEIAAAGRSYNAYAAKDPKWHAYWKTSWDVIVYYVMKRAVCLKFDQNPKLRELLLKTGDYELVEASKHDTNCGIGFSASEIKDGTALHQRKKWGGNWLGKILMEVRDFYRKQENHNGKLDREYFDAEERKYDEKEAQHAVATAQRKEKQAELREKVSAMERGKATSKAAPKAASKAASKAAAAPRGRSRPKKVALPQSRDDKLIAQLKAQQAKHEASVTRKAEPSAAMDLLVGGGSGSGHRRSRHRGRISDWAASQRDNGEEDEEESGEEDEEENEEEDEEENGEEHVDLGFGTGGHVS</sequence>
<dbReference type="SUPFAM" id="SSF143990">
    <property type="entry name" value="YbiA-like"/>
    <property type="match status" value="1"/>
</dbReference>
<dbReference type="InterPro" id="IPR037238">
    <property type="entry name" value="YbiA-like_sf"/>
</dbReference>
<protein>
    <recommendedName>
        <fullName evidence="3">NADAR domain-containing protein</fullName>
    </recommendedName>
</protein>
<feature type="compositionally biased region" description="Acidic residues" evidence="1">
    <location>
        <begin position="271"/>
        <end position="295"/>
    </location>
</feature>
<organism evidence="4 5">
    <name type="scientific">Oleoguttula mirabilis</name>
    <dbReference type="NCBI Taxonomy" id="1507867"/>
    <lineage>
        <taxon>Eukaryota</taxon>
        <taxon>Fungi</taxon>
        <taxon>Dikarya</taxon>
        <taxon>Ascomycota</taxon>
        <taxon>Pezizomycotina</taxon>
        <taxon>Dothideomycetes</taxon>
        <taxon>Dothideomycetidae</taxon>
        <taxon>Mycosphaerellales</taxon>
        <taxon>Teratosphaeriaceae</taxon>
        <taxon>Oleoguttula</taxon>
    </lineage>
</organism>
<feature type="compositionally biased region" description="Low complexity" evidence="1">
    <location>
        <begin position="176"/>
        <end position="196"/>
    </location>
</feature>
<proteinExistence type="predicted"/>
<dbReference type="AlphaFoldDB" id="A0AAV9JS11"/>
<gene>
    <name evidence="4" type="ORF">LTR36_010055</name>
</gene>
<evidence type="ECO:0000313" key="4">
    <source>
        <dbReference type="EMBL" id="KAK4548186.1"/>
    </source>
</evidence>
<evidence type="ECO:0000313" key="5">
    <source>
        <dbReference type="Proteomes" id="UP001324427"/>
    </source>
</evidence>
<name>A0AAV9JS11_9PEZI</name>
<evidence type="ECO:0000259" key="3">
    <source>
        <dbReference type="Pfam" id="PF08719"/>
    </source>
</evidence>
<dbReference type="Gene3D" id="1.10.357.40">
    <property type="entry name" value="YbiA-like"/>
    <property type="match status" value="1"/>
</dbReference>
<feature type="region of interest" description="Disordered" evidence="1">
    <location>
        <begin position="146"/>
        <end position="310"/>
    </location>
</feature>
<dbReference type="InterPro" id="IPR012816">
    <property type="entry name" value="NADAR"/>
</dbReference>
<keyword evidence="5" id="KW-1185">Reference proteome</keyword>
<feature type="compositionally biased region" description="Basic and acidic residues" evidence="1">
    <location>
        <begin position="223"/>
        <end position="234"/>
    </location>
</feature>
<comment type="caution">
    <text evidence="4">The sequence shown here is derived from an EMBL/GenBank/DDBJ whole genome shotgun (WGS) entry which is preliminary data.</text>
</comment>
<accession>A0AAV9JS11</accession>
<feature type="chain" id="PRO_5043586465" description="NADAR domain-containing protein" evidence="2">
    <location>
        <begin position="18"/>
        <end position="310"/>
    </location>
</feature>
<feature type="signal peptide" evidence="2">
    <location>
        <begin position="1"/>
        <end position="17"/>
    </location>
</feature>
<dbReference type="EMBL" id="JAVFHQ010000008">
    <property type="protein sequence ID" value="KAK4548186.1"/>
    <property type="molecule type" value="Genomic_DNA"/>
</dbReference>